<gene>
    <name evidence="2" type="ORF">DBW96_04200</name>
</gene>
<organism evidence="2 3">
    <name type="scientific">SAR86 cluster bacterium</name>
    <dbReference type="NCBI Taxonomy" id="2030880"/>
    <lineage>
        <taxon>Bacteria</taxon>
        <taxon>Pseudomonadati</taxon>
        <taxon>Pseudomonadota</taxon>
        <taxon>Gammaproteobacteria</taxon>
        <taxon>SAR86 cluster</taxon>
    </lineage>
</organism>
<reference evidence="2 3" key="1">
    <citation type="journal article" date="2018" name="Microbiome">
        <title>Fine metagenomic profile of the Mediterranean stratified and mixed water columns revealed by assembly and recruitment.</title>
        <authorList>
            <person name="Haro-Moreno J.M."/>
            <person name="Lopez-Perez M."/>
            <person name="De La Torre J.R."/>
            <person name="Picazo A."/>
            <person name="Camacho A."/>
            <person name="Rodriguez-Valera F."/>
        </authorList>
    </citation>
    <scope>NUCLEOTIDE SEQUENCE [LARGE SCALE GENOMIC DNA]</scope>
    <source>
        <strain evidence="2">MED-G82</strain>
    </source>
</reference>
<protein>
    <submittedName>
        <fullName evidence="2">Stearoyl-CoA 9-desaturase</fullName>
    </submittedName>
</protein>
<keyword evidence="1" id="KW-0812">Transmembrane</keyword>
<proteinExistence type="predicted"/>
<evidence type="ECO:0000313" key="3">
    <source>
        <dbReference type="Proteomes" id="UP000253307"/>
    </source>
</evidence>
<name>A0A368BSH2_9GAMM</name>
<feature type="non-terminal residue" evidence="2">
    <location>
        <position position="108"/>
    </location>
</feature>
<keyword evidence="1" id="KW-1133">Transmembrane helix</keyword>
<evidence type="ECO:0000313" key="2">
    <source>
        <dbReference type="EMBL" id="RCL39817.1"/>
    </source>
</evidence>
<accession>A0A368BSH2</accession>
<sequence>MRFDSSDIPEEFSFEKEKEIARSFAQRFQWEMMAIGIGQALVWLLTWYLVINSHISILTGFFVATICACLAYLPSHEAQHGNYSRGNKKMKWLDVFIGHFSLITLMYP</sequence>
<feature type="transmembrane region" description="Helical" evidence="1">
    <location>
        <begin position="55"/>
        <end position="72"/>
    </location>
</feature>
<keyword evidence="1" id="KW-0472">Membrane</keyword>
<evidence type="ECO:0000256" key="1">
    <source>
        <dbReference type="SAM" id="Phobius"/>
    </source>
</evidence>
<dbReference type="Proteomes" id="UP000253307">
    <property type="component" value="Unassembled WGS sequence"/>
</dbReference>
<dbReference type="AlphaFoldDB" id="A0A368BSH2"/>
<feature type="transmembrane region" description="Helical" evidence="1">
    <location>
        <begin position="28"/>
        <end position="49"/>
    </location>
</feature>
<comment type="caution">
    <text evidence="2">The sequence shown here is derived from an EMBL/GenBank/DDBJ whole genome shotgun (WGS) entry which is preliminary data.</text>
</comment>
<dbReference type="EMBL" id="QOPE01000036">
    <property type="protein sequence ID" value="RCL39817.1"/>
    <property type="molecule type" value="Genomic_DNA"/>
</dbReference>